<accession>A0A2T0SAR2</accession>
<keyword evidence="2" id="KW-1185">Reference proteome</keyword>
<gene>
    <name evidence="1" type="ORF">CLV70_10458</name>
</gene>
<protein>
    <submittedName>
        <fullName evidence="1">Lysine/ornithine N-monooxygenase</fullName>
    </submittedName>
</protein>
<name>A0A2T0SAR2_9ACTN</name>
<comment type="caution">
    <text evidence="1">The sequence shown here is derived from an EMBL/GenBank/DDBJ whole genome shotgun (WGS) entry which is preliminary data.</text>
</comment>
<reference evidence="1 2" key="1">
    <citation type="submission" date="2018-03" db="EMBL/GenBank/DDBJ databases">
        <title>Genomic Encyclopedia of Archaeal and Bacterial Type Strains, Phase II (KMG-II): from individual species to whole genera.</title>
        <authorList>
            <person name="Goeker M."/>
        </authorList>
    </citation>
    <scope>NUCLEOTIDE SEQUENCE [LARGE SCALE GENOMIC DNA]</scope>
    <source>
        <strain evidence="1 2">DSM 45348</strain>
    </source>
</reference>
<evidence type="ECO:0000313" key="1">
    <source>
        <dbReference type="EMBL" id="PRY30506.1"/>
    </source>
</evidence>
<dbReference type="AlphaFoldDB" id="A0A2T0SAR2"/>
<dbReference type="Gene3D" id="3.50.50.60">
    <property type="entry name" value="FAD/NAD(P)-binding domain"/>
    <property type="match status" value="1"/>
</dbReference>
<keyword evidence="1" id="KW-0503">Monooxygenase</keyword>
<dbReference type="RefSeq" id="WP_245908146.1">
    <property type="nucleotide sequence ID" value="NZ_PVZG01000004.1"/>
</dbReference>
<proteinExistence type="predicted"/>
<sequence>MNPLVQVIGFGPAALGLPLSADRTGDLAALADAGVAFLERAPADTARAGRMPYLIDSNSPAADFLAGIDPGGRFGAVLRRRPARALAERGRSPVPLRLVAGLLGDIADAVAAWLAGTGGELTYGRDVREIRHGPGGTFTSVGADGRELVSRAVVFATGGGEQDPRPAGPPPGAVPARVMTSQEVLSGSIQPAVAALRAGLPVVIVGGSHSGFSVADLLLRSCGTKLTPGQITILYRRLDLCFDSMSELDASGWRPGYAPAVCPDTGMVNRHRGLRGRSRDLCLAVLKGRERRVRLCRAEAEAYGRGAGVVVTATGYRATAPPLIGPDGRRVPLRMSAGRYELDPRGRLLGPDGAVPGLFGIGLGYGRRDAHGDYDVGLNFFHGRHAEEIVDGLLRPEPARPR</sequence>
<dbReference type="InterPro" id="IPR036188">
    <property type="entry name" value="FAD/NAD-bd_sf"/>
</dbReference>
<dbReference type="Proteomes" id="UP000239209">
    <property type="component" value="Unassembled WGS sequence"/>
</dbReference>
<keyword evidence="1" id="KW-0560">Oxidoreductase</keyword>
<dbReference type="GO" id="GO:0004497">
    <property type="term" value="F:monooxygenase activity"/>
    <property type="evidence" value="ECO:0007669"/>
    <property type="project" value="UniProtKB-KW"/>
</dbReference>
<organism evidence="1 2">
    <name type="scientific">Pseudosporangium ferrugineum</name>
    <dbReference type="NCBI Taxonomy" id="439699"/>
    <lineage>
        <taxon>Bacteria</taxon>
        <taxon>Bacillati</taxon>
        <taxon>Actinomycetota</taxon>
        <taxon>Actinomycetes</taxon>
        <taxon>Micromonosporales</taxon>
        <taxon>Micromonosporaceae</taxon>
        <taxon>Pseudosporangium</taxon>
    </lineage>
</organism>
<dbReference type="SUPFAM" id="SSF51905">
    <property type="entry name" value="FAD/NAD(P)-binding domain"/>
    <property type="match status" value="1"/>
</dbReference>
<evidence type="ECO:0000313" key="2">
    <source>
        <dbReference type="Proteomes" id="UP000239209"/>
    </source>
</evidence>
<dbReference type="EMBL" id="PVZG01000004">
    <property type="protein sequence ID" value="PRY30506.1"/>
    <property type="molecule type" value="Genomic_DNA"/>
</dbReference>